<dbReference type="InterPro" id="IPR009081">
    <property type="entry name" value="PP-bd_ACP"/>
</dbReference>
<accession>A0A2B7WFR8</accession>
<evidence type="ECO:0000313" key="4">
    <source>
        <dbReference type="EMBL" id="PGG95361.1"/>
    </source>
</evidence>
<organism evidence="4 5">
    <name type="scientific">Helicocarpus griseus UAMH5409</name>
    <dbReference type="NCBI Taxonomy" id="1447875"/>
    <lineage>
        <taxon>Eukaryota</taxon>
        <taxon>Fungi</taxon>
        <taxon>Dikarya</taxon>
        <taxon>Ascomycota</taxon>
        <taxon>Pezizomycotina</taxon>
        <taxon>Eurotiomycetes</taxon>
        <taxon>Eurotiomycetidae</taxon>
        <taxon>Onygenales</taxon>
        <taxon>Ajellomycetaceae</taxon>
        <taxon>Helicocarpus</taxon>
    </lineage>
</organism>
<comment type="caution">
    <text evidence="4">The sequence shown here is derived from an EMBL/GenBank/DDBJ whole genome shotgun (WGS) entry which is preliminary data.</text>
</comment>
<dbReference type="PANTHER" id="PTHR43439">
    <property type="entry name" value="PHENYLACETATE-COENZYME A LIGASE"/>
    <property type="match status" value="1"/>
</dbReference>
<evidence type="ECO:0000256" key="2">
    <source>
        <dbReference type="ARBA" id="ARBA00022553"/>
    </source>
</evidence>
<dbReference type="OrthoDB" id="429813at2759"/>
<dbReference type="InterPro" id="IPR036736">
    <property type="entry name" value="ACP-like_sf"/>
</dbReference>
<dbReference type="InterPro" id="IPR051414">
    <property type="entry name" value="Adenylate-forming_Reductase"/>
</dbReference>
<dbReference type="Pfam" id="PF00550">
    <property type="entry name" value="PP-binding"/>
    <property type="match status" value="1"/>
</dbReference>
<evidence type="ECO:0000256" key="1">
    <source>
        <dbReference type="ARBA" id="ARBA00022450"/>
    </source>
</evidence>
<dbReference type="AlphaFoldDB" id="A0A2B7WFR8"/>
<dbReference type="Gene3D" id="1.10.1200.10">
    <property type="entry name" value="ACP-like"/>
    <property type="match status" value="1"/>
</dbReference>
<keyword evidence="1" id="KW-0596">Phosphopantetheine</keyword>
<protein>
    <recommendedName>
        <fullName evidence="3">Carrier domain-containing protein</fullName>
    </recommendedName>
</protein>
<keyword evidence="2" id="KW-0597">Phosphoprotein</keyword>
<name>A0A2B7WFR8_9EURO</name>
<dbReference type="SUPFAM" id="SSF47336">
    <property type="entry name" value="ACP-like"/>
    <property type="match status" value="1"/>
</dbReference>
<dbReference type="EMBL" id="PDNB01000354">
    <property type="protein sequence ID" value="PGG95361.1"/>
    <property type="molecule type" value="Genomic_DNA"/>
</dbReference>
<evidence type="ECO:0000313" key="5">
    <source>
        <dbReference type="Proteomes" id="UP000223968"/>
    </source>
</evidence>
<gene>
    <name evidence="4" type="ORF">AJ79_10101</name>
</gene>
<proteinExistence type="predicted"/>
<dbReference type="PANTHER" id="PTHR43439:SF2">
    <property type="entry name" value="ENZYME, PUTATIVE (JCVI)-RELATED"/>
    <property type="match status" value="1"/>
</dbReference>
<dbReference type="PROSITE" id="PS50075">
    <property type="entry name" value="CARRIER"/>
    <property type="match status" value="1"/>
</dbReference>
<dbReference type="STRING" id="1447875.A0A2B7WFR8"/>
<dbReference type="Proteomes" id="UP000223968">
    <property type="component" value="Unassembled WGS sequence"/>
</dbReference>
<sequence length="273" mass="30606">MNSVFQHCYEDLHELTIKRDSASECYQLVFLLFPEDTVYRTEDLLSRHSTKPGLWRNHGRVDNIIFFLNGEKTNPEPFDDHPEVSKSRFLFADPLMPILRTEKGTIQQQATAEQYAGKLDALYSDKLLSFNKITRPSSLSAITIAATIRQQLSGVTKSADIPDDLEFFSSGMDSIETLFLWRKLKSALNLLTFAADIYSCPSISRLSQFITKVISFQAAERRGDLQTVGTILDHYKGEIDNLASFIAVTSMASRTFSHIVLLTGSSGSVGSLF</sequence>
<keyword evidence="5" id="KW-1185">Reference proteome</keyword>
<evidence type="ECO:0000259" key="3">
    <source>
        <dbReference type="PROSITE" id="PS50075"/>
    </source>
</evidence>
<feature type="domain" description="Carrier" evidence="3">
    <location>
        <begin position="139"/>
        <end position="214"/>
    </location>
</feature>
<reference evidence="4 5" key="1">
    <citation type="submission" date="2017-10" db="EMBL/GenBank/DDBJ databases">
        <title>Comparative genomics in systemic dimorphic fungi from Ajellomycetaceae.</title>
        <authorList>
            <person name="Munoz J.F."/>
            <person name="Mcewen J.G."/>
            <person name="Clay O.K."/>
            <person name="Cuomo C.A."/>
        </authorList>
    </citation>
    <scope>NUCLEOTIDE SEQUENCE [LARGE SCALE GENOMIC DNA]</scope>
    <source>
        <strain evidence="4 5">UAMH5409</strain>
    </source>
</reference>